<name>A0AA35SRZ3_GEOBA</name>
<dbReference type="Proteomes" id="UP001174909">
    <property type="component" value="Unassembled WGS sequence"/>
</dbReference>
<accession>A0AA35SRZ3</accession>
<evidence type="ECO:0000313" key="1">
    <source>
        <dbReference type="EMBL" id="CAI8034519.1"/>
    </source>
</evidence>
<organism evidence="1 2">
    <name type="scientific">Geodia barretti</name>
    <name type="common">Barrett's horny sponge</name>
    <dbReference type="NCBI Taxonomy" id="519541"/>
    <lineage>
        <taxon>Eukaryota</taxon>
        <taxon>Metazoa</taxon>
        <taxon>Porifera</taxon>
        <taxon>Demospongiae</taxon>
        <taxon>Heteroscleromorpha</taxon>
        <taxon>Tetractinellida</taxon>
        <taxon>Astrophorina</taxon>
        <taxon>Geodiidae</taxon>
        <taxon>Geodia</taxon>
    </lineage>
</organism>
<feature type="non-terminal residue" evidence="1">
    <location>
        <position position="83"/>
    </location>
</feature>
<evidence type="ECO:0000313" key="2">
    <source>
        <dbReference type="Proteomes" id="UP001174909"/>
    </source>
</evidence>
<dbReference type="EMBL" id="CASHTH010002737">
    <property type="protein sequence ID" value="CAI8034519.1"/>
    <property type="molecule type" value="Genomic_DNA"/>
</dbReference>
<proteinExistence type="predicted"/>
<comment type="caution">
    <text evidence="1">The sequence shown here is derived from an EMBL/GenBank/DDBJ whole genome shotgun (WGS) entry which is preliminary data.</text>
</comment>
<reference evidence="1" key="1">
    <citation type="submission" date="2023-03" db="EMBL/GenBank/DDBJ databases">
        <authorList>
            <person name="Steffen K."/>
            <person name="Cardenas P."/>
        </authorList>
    </citation>
    <scope>NUCLEOTIDE SEQUENCE</scope>
</reference>
<sequence>MMPYPLLLGLVNSSHSDTFLSPQLLSTLCSVGNIVPSSGEILAFAVLLVKNWRLYRIFYNDSLKPEMSRCLRDKYLVLLALLL</sequence>
<gene>
    <name evidence="1" type="ORF">GBAR_LOCUS19423</name>
</gene>
<protein>
    <submittedName>
        <fullName evidence="1">Uncharacterized protein</fullName>
    </submittedName>
</protein>
<keyword evidence="2" id="KW-1185">Reference proteome</keyword>
<dbReference type="AlphaFoldDB" id="A0AA35SRZ3"/>